<feature type="compositionally biased region" description="Basic residues" evidence="1">
    <location>
        <begin position="130"/>
        <end position="140"/>
    </location>
</feature>
<sequence>MYRLSLSLSPIVPRSQPETRTRTPSPRAAPRLKLPDCARARAVWRSPWRRVALVKHSAAPGAAGWAAAGLELTHALLAAPPGRMDGLRGARASRYGEEDEDEEEELEGGPAGTKESRLPPISSYAPEPKRKGKKKKKKRKTEGSGKGDADKHQSRSLKNQQLSSSFHDVLSPGKDHGPRPEHRQDKEPSKLVPSFSSSVSLPNFARLEEKLSNNVNESLRWDGILADPEAEKERIRIYKLNRRKRYRILALKGIHADPCAEEKAENPACLADHHREDSTHSRQLALKAAGPDDYLEGSLTPRLPHRDLATALPE</sequence>
<dbReference type="EMBL" id="JAULJE010000020">
    <property type="protein sequence ID" value="KAK1331454.1"/>
    <property type="molecule type" value="Genomic_DNA"/>
</dbReference>
<feature type="compositionally biased region" description="Acidic residues" evidence="1">
    <location>
        <begin position="97"/>
        <end position="107"/>
    </location>
</feature>
<feature type="compositionally biased region" description="Basic and acidic residues" evidence="1">
    <location>
        <begin position="173"/>
        <end position="189"/>
    </location>
</feature>
<feature type="compositionally biased region" description="Basic and acidic residues" evidence="1">
    <location>
        <begin position="141"/>
        <end position="153"/>
    </location>
</feature>
<comment type="caution">
    <text evidence="2">The sequence shown here is derived from an EMBL/GenBank/DDBJ whole genome shotgun (WGS) entry which is preliminary data.</text>
</comment>
<reference evidence="2" key="1">
    <citation type="submission" date="2023-06" db="EMBL/GenBank/DDBJ databases">
        <title>Reference genome for the Northern bat (Eptesicus nilssonii), a most northern bat species.</title>
        <authorList>
            <person name="Laine V.N."/>
            <person name="Pulliainen A.T."/>
            <person name="Lilley T.M."/>
        </authorList>
    </citation>
    <scope>NUCLEOTIDE SEQUENCE</scope>
    <source>
        <strain evidence="2">BLF_Eptnil</strain>
        <tissue evidence="2">Kidney</tissue>
    </source>
</reference>
<evidence type="ECO:0000313" key="3">
    <source>
        <dbReference type="Proteomes" id="UP001177744"/>
    </source>
</evidence>
<proteinExistence type="predicted"/>
<gene>
    <name evidence="2" type="ORF">QTO34_009410</name>
</gene>
<feature type="compositionally biased region" description="Low complexity" evidence="1">
    <location>
        <begin position="13"/>
        <end position="31"/>
    </location>
</feature>
<keyword evidence="3" id="KW-1185">Reference proteome</keyword>
<feature type="region of interest" description="Disordered" evidence="1">
    <location>
        <begin position="292"/>
        <end position="314"/>
    </location>
</feature>
<dbReference type="PANTHER" id="PTHR36474:SF1">
    <property type="entry name" value="PROTEIN LIAT1"/>
    <property type="match status" value="1"/>
</dbReference>
<evidence type="ECO:0000256" key="1">
    <source>
        <dbReference type="SAM" id="MobiDB-lite"/>
    </source>
</evidence>
<feature type="region of interest" description="Disordered" evidence="1">
    <location>
        <begin position="1"/>
        <end position="33"/>
    </location>
</feature>
<dbReference type="AlphaFoldDB" id="A0AA40LGY1"/>
<evidence type="ECO:0008006" key="4">
    <source>
        <dbReference type="Google" id="ProtNLM"/>
    </source>
</evidence>
<dbReference type="Proteomes" id="UP001177744">
    <property type="component" value="Unassembled WGS sequence"/>
</dbReference>
<accession>A0AA40LGY1</accession>
<feature type="compositionally biased region" description="Polar residues" evidence="1">
    <location>
        <begin position="156"/>
        <end position="166"/>
    </location>
</feature>
<evidence type="ECO:0000313" key="2">
    <source>
        <dbReference type="EMBL" id="KAK1331454.1"/>
    </source>
</evidence>
<feature type="region of interest" description="Disordered" evidence="1">
    <location>
        <begin position="80"/>
        <end position="199"/>
    </location>
</feature>
<organism evidence="2 3">
    <name type="scientific">Cnephaeus nilssonii</name>
    <name type="common">Northern bat</name>
    <name type="synonym">Eptesicus nilssonii</name>
    <dbReference type="NCBI Taxonomy" id="3371016"/>
    <lineage>
        <taxon>Eukaryota</taxon>
        <taxon>Metazoa</taxon>
        <taxon>Chordata</taxon>
        <taxon>Craniata</taxon>
        <taxon>Vertebrata</taxon>
        <taxon>Euteleostomi</taxon>
        <taxon>Mammalia</taxon>
        <taxon>Eutheria</taxon>
        <taxon>Laurasiatheria</taxon>
        <taxon>Chiroptera</taxon>
        <taxon>Yangochiroptera</taxon>
        <taxon>Vespertilionidae</taxon>
        <taxon>Cnephaeus</taxon>
    </lineage>
</organism>
<name>A0AA40LGY1_CNENI</name>
<dbReference type="InterPro" id="IPR038794">
    <property type="entry name" value="LIAT1"/>
</dbReference>
<dbReference type="PANTHER" id="PTHR36474">
    <property type="entry name" value="PROTEIN LIAT1"/>
    <property type="match status" value="1"/>
</dbReference>
<feature type="compositionally biased region" description="Low complexity" evidence="1">
    <location>
        <begin position="190"/>
        <end position="199"/>
    </location>
</feature>
<protein>
    <recommendedName>
        <fullName evidence="4">Protein LIAT1</fullName>
    </recommendedName>
</protein>